<reference evidence="9" key="1">
    <citation type="submission" date="2020-01" db="EMBL/GenBank/DDBJ databases">
        <title>Genome sequence of Kobresia littledalei, the first chromosome-level genome in the family Cyperaceae.</title>
        <authorList>
            <person name="Qu G."/>
        </authorList>
    </citation>
    <scope>NUCLEOTIDE SEQUENCE</scope>
    <source>
        <strain evidence="9">C.B.Clarke</strain>
        <tissue evidence="9">Leaf</tissue>
    </source>
</reference>
<evidence type="ECO:0000256" key="1">
    <source>
        <dbReference type="ARBA" id="ARBA00012527"/>
    </source>
</evidence>
<evidence type="ECO:0000256" key="6">
    <source>
        <dbReference type="ARBA" id="ARBA00047927"/>
    </source>
</evidence>
<sequence length="210" mass="24016">MGLIAMGDLEEKEAEIEEVEEEVVDVKTKALVPPYNFAMVDEGIYRSGFPTAENFEFLEALNLRSVVYMCPEPYPEENLKFLKSHGIKLFQFGIDGSKEPFISIPKDAITGALKILLDVRNHPVLIHCKRGKHRTGTLVGCFRKLGYWCLTSIFEEYHRHAAGKSRTTDQRFIENFDVSTVRDCVLGIMYRYHGVGRKSKRLVYESDSDN</sequence>
<comment type="caution">
    <text evidence="9">The sequence shown here is derived from an EMBL/GenBank/DDBJ whole genome shotgun (WGS) entry which is preliminary data.</text>
</comment>
<dbReference type="PANTHER" id="PTHR31126:SF46">
    <property type="entry name" value="TYROSINE-PROTEIN PHOSPHATASE DSP5"/>
    <property type="match status" value="1"/>
</dbReference>
<comment type="catalytic activity">
    <reaction evidence="6">
        <text>1,5-bis(diphospho)-1D-myo-inositol 2,3,4,6-tetrakisphosphate + H2O = 1-diphospho-1D-myo-inositol 2,3,4,5,6-pentakisphosphate + phosphate + 2 H(+)</text>
        <dbReference type="Rhea" id="RHEA:79699"/>
        <dbReference type="ChEBI" id="CHEBI:15377"/>
        <dbReference type="ChEBI" id="CHEBI:15378"/>
        <dbReference type="ChEBI" id="CHEBI:43474"/>
        <dbReference type="ChEBI" id="CHEBI:74946"/>
        <dbReference type="ChEBI" id="CHEBI:77983"/>
        <dbReference type="EC" id="3.6.1.52"/>
    </reaction>
    <physiologicalReaction direction="left-to-right" evidence="6">
        <dbReference type="Rhea" id="RHEA:79700"/>
    </physiologicalReaction>
</comment>
<gene>
    <name evidence="9" type="ORF">FCM35_KLT20971</name>
</gene>
<dbReference type="EC" id="3.6.1.52" evidence="1"/>
<feature type="domain" description="Tyrosine-protein phosphatase" evidence="8">
    <location>
        <begin position="36"/>
        <end position="185"/>
    </location>
</feature>
<dbReference type="PROSITE" id="PS00383">
    <property type="entry name" value="TYR_PHOSPHATASE_1"/>
    <property type="match status" value="1"/>
</dbReference>
<name>A0A833R5M3_9POAL</name>
<dbReference type="Gene3D" id="3.90.190.10">
    <property type="entry name" value="Protein tyrosine phosphatase superfamily"/>
    <property type="match status" value="1"/>
</dbReference>
<evidence type="ECO:0000313" key="9">
    <source>
        <dbReference type="EMBL" id="KAF3334367.1"/>
    </source>
</evidence>
<dbReference type="InterPro" id="IPR020428">
    <property type="entry name" value="PFA-DSPs"/>
</dbReference>
<dbReference type="PANTHER" id="PTHR31126">
    <property type="entry name" value="TYROSINE-PROTEIN PHOSPHATASE"/>
    <property type="match status" value="1"/>
</dbReference>
<evidence type="ECO:0000256" key="4">
    <source>
        <dbReference type="ARBA" id="ARBA00047342"/>
    </source>
</evidence>
<dbReference type="SUPFAM" id="SSF52799">
    <property type="entry name" value="(Phosphotyrosine protein) phosphatases II"/>
    <property type="match status" value="1"/>
</dbReference>
<keyword evidence="10" id="KW-1185">Reference proteome</keyword>
<evidence type="ECO:0000256" key="2">
    <source>
        <dbReference type="ARBA" id="ARBA00022801"/>
    </source>
</evidence>
<dbReference type="InterPro" id="IPR004861">
    <property type="entry name" value="Siw14-like"/>
</dbReference>
<evidence type="ECO:0000256" key="3">
    <source>
        <dbReference type="ARBA" id="ARBA00044949"/>
    </source>
</evidence>
<comment type="similarity">
    <text evidence="3">Belongs to the protein-tyrosine phosphatase family. Atypical dual-specificity phosphatase Siw14-like subfamily.</text>
</comment>
<dbReference type="GO" id="GO:0005737">
    <property type="term" value="C:cytoplasm"/>
    <property type="evidence" value="ECO:0007669"/>
    <property type="project" value="TreeGrafter"/>
</dbReference>
<dbReference type="InterPro" id="IPR029021">
    <property type="entry name" value="Prot-tyrosine_phosphatase-like"/>
</dbReference>
<evidence type="ECO:0000259" key="8">
    <source>
        <dbReference type="PROSITE" id="PS50054"/>
    </source>
</evidence>
<dbReference type="PROSITE" id="PS50054">
    <property type="entry name" value="TYR_PHOSPHATASE_DUAL"/>
    <property type="match status" value="1"/>
</dbReference>
<dbReference type="GO" id="GO:0016791">
    <property type="term" value="F:phosphatase activity"/>
    <property type="evidence" value="ECO:0007669"/>
    <property type="project" value="InterPro"/>
</dbReference>
<dbReference type="GO" id="GO:0008486">
    <property type="term" value="F:diphosphoinositol-polyphosphate diphosphatase activity"/>
    <property type="evidence" value="ECO:0007669"/>
    <property type="project" value="UniProtKB-EC"/>
</dbReference>
<protein>
    <recommendedName>
        <fullName evidence="1">diphosphoinositol-polyphosphate diphosphatase</fullName>
        <ecNumber evidence="1">3.6.1.52</ecNumber>
    </recommendedName>
</protein>
<dbReference type="InterPro" id="IPR020422">
    <property type="entry name" value="TYR_PHOSPHATASE_DUAL_dom"/>
</dbReference>
<comment type="catalytic activity">
    <reaction evidence="7">
        <text>6-diphospho-1D-myo-inositol pentakisphosphate + H2O = 1D-myo-inositol hexakisphosphate + phosphate + H(+)</text>
        <dbReference type="Rhea" id="RHEA:79703"/>
        <dbReference type="ChEBI" id="CHEBI:15377"/>
        <dbReference type="ChEBI" id="CHEBI:15378"/>
        <dbReference type="ChEBI" id="CHEBI:43474"/>
        <dbReference type="ChEBI" id="CHEBI:58130"/>
        <dbReference type="ChEBI" id="CHEBI:230534"/>
        <dbReference type="EC" id="3.6.1.52"/>
    </reaction>
    <physiologicalReaction direction="left-to-right" evidence="7">
        <dbReference type="Rhea" id="RHEA:79704"/>
    </physiologicalReaction>
</comment>
<dbReference type="InterPro" id="IPR016130">
    <property type="entry name" value="Tyr_Pase_AS"/>
</dbReference>
<evidence type="ECO:0000256" key="7">
    <source>
        <dbReference type="ARBA" id="ARBA00048424"/>
    </source>
</evidence>
<comment type="catalytic activity">
    <reaction evidence="5">
        <text>3,5-bis(diphospho)-1D-myo-inositol 1,2,4,6-tetrakisphosphate + H2O = 3-diphospho-1D-myo-inositol 1,2,4,5,6-pentakisphosphate + phosphate + 2 H(+)</text>
        <dbReference type="Rhea" id="RHEA:56312"/>
        <dbReference type="ChEBI" id="CHEBI:15377"/>
        <dbReference type="ChEBI" id="CHEBI:15378"/>
        <dbReference type="ChEBI" id="CHEBI:43474"/>
        <dbReference type="ChEBI" id="CHEBI:140372"/>
        <dbReference type="ChEBI" id="CHEBI:140374"/>
        <dbReference type="EC" id="3.6.1.52"/>
    </reaction>
    <physiologicalReaction direction="left-to-right" evidence="5">
        <dbReference type="Rhea" id="RHEA:56313"/>
    </physiologicalReaction>
</comment>
<dbReference type="PRINTS" id="PR01911">
    <property type="entry name" value="PFDSPHPHTASE"/>
</dbReference>
<dbReference type="EMBL" id="SWLB01000009">
    <property type="protein sequence ID" value="KAF3334367.1"/>
    <property type="molecule type" value="Genomic_DNA"/>
</dbReference>
<dbReference type="FunFam" id="3.90.190.10:FF:000024">
    <property type="entry name" value="probable tyrosine-protein phosphatase At1g05000"/>
    <property type="match status" value="1"/>
</dbReference>
<organism evidence="9 10">
    <name type="scientific">Carex littledalei</name>
    <dbReference type="NCBI Taxonomy" id="544730"/>
    <lineage>
        <taxon>Eukaryota</taxon>
        <taxon>Viridiplantae</taxon>
        <taxon>Streptophyta</taxon>
        <taxon>Embryophyta</taxon>
        <taxon>Tracheophyta</taxon>
        <taxon>Spermatophyta</taxon>
        <taxon>Magnoliopsida</taxon>
        <taxon>Liliopsida</taxon>
        <taxon>Poales</taxon>
        <taxon>Cyperaceae</taxon>
        <taxon>Cyperoideae</taxon>
        <taxon>Cariceae</taxon>
        <taxon>Carex</taxon>
        <taxon>Carex subgen. Euthyceras</taxon>
    </lineage>
</organism>
<dbReference type="OrthoDB" id="6375174at2759"/>
<dbReference type="AlphaFoldDB" id="A0A833R5M3"/>
<evidence type="ECO:0000313" key="10">
    <source>
        <dbReference type="Proteomes" id="UP000623129"/>
    </source>
</evidence>
<dbReference type="Pfam" id="PF03162">
    <property type="entry name" value="Y_phosphatase2"/>
    <property type="match status" value="1"/>
</dbReference>
<accession>A0A833R5M3</accession>
<dbReference type="CDD" id="cd14528">
    <property type="entry name" value="PFA-DSP_Siw14"/>
    <property type="match status" value="1"/>
</dbReference>
<dbReference type="Proteomes" id="UP000623129">
    <property type="component" value="Unassembled WGS sequence"/>
</dbReference>
<proteinExistence type="inferred from homology"/>
<evidence type="ECO:0000256" key="5">
    <source>
        <dbReference type="ARBA" id="ARBA00047562"/>
    </source>
</evidence>
<keyword evidence="2" id="KW-0378">Hydrolase</keyword>
<comment type="catalytic activity">
    <reaction evidence="4">
        <text>5-diphospho-1D-myo-inositol 1,2,3,4,6-pentakisphosphate + H2O = 1D-myo-inositol hexakisphosphate + phosphate + H(+)</text>
        <dbReference type="Rhea" id="RHEA:22384"/>
        <dbReference type="ChEBI" id="CHEBI:15377"/>
        <dbReference type="ChEBI" id="CHEBI:15378"/>
        <dbReference type="ChEBI" id="CHEBI:43474"/>
        <dbReference type="ChEBI" id="CHEBI:58130"/>
        <dbReference type="ChEBI" id="CHEBI:58628"/>
        <dbReference type="EC" id="3.6.1.52"/>
    </reaction>
    <physiologicalReaction direction="left-to-right" evidence="4">
        <dbReference type="Rhea" id="RHEA:22385"/>
    </physiologicalReaction>
</comment>